<accession>A0A918P4R3</accession>
<dbReference type="InterPro" id="IPR053924">
    <property type="entry name" value="RecX_HTH_2nd"/>
</dbReference>
<keyword evidence="4 5" id="KW-0963">Cytoplasm</keyword>
<reference evidence="9" key="1">
    <citation type="journal article" date="2014" name="Int. J. Syst. Evol. Microbiol.">
        <title>Complete genome sequence of Corynebacterium casei LMG S-19264T (=DSM 44701T), isolated from a smear-ripened cheese.</title>
        <authorList>
            <consortium name="US DOE Joint Genome Institute (JGI-PGF)"/>
            <person name="Walter F."/>
            <person name="Albersmeier A."/>
            <person name="Kalinowski J."/>
            <person name="Ruckert C."/>
        </authorList>
    </citation>
    <scope>NUCLEOTIDE SEQUENCE</scope>
    <source>
        <strain evidence="9">KCTC 32182</strain>
    </source>
</reference>
<protein>
    <recommendedName>
        <fullName evidence="3 5">Regulatory protein RecX</fullName>
    </recommendedName>
</protein>
<comment type="subcellular location">
    <subcellularLocation>
        <location evidence="1 5">Cytoplasm</location>
    </subcellularLocation>
</comment>
<dbReference type="PANTHER" id="PTHR33602:SF1">
    <property type="entry name" value="REGULATORY PROTEIN RECX FAMILY PROTEIN"/>
    <property type="match status" value="1"/>
</dbReference>
<dbReference type="GO" id="GO:0006282">
    <property type="term" value="P:regulation of DNA repair"/>
    <property type="evidence" value="ECO:0007669"/>
    <property type="project" value="UniProtKB-UniRule"/>
</dbReference>
<feature type="domain" description="RecX first three-helical" evidence="8">
    <location>
        <begin position="9"/>
        <end position="47"/>
    </location>
</feature>
<dbReference type="Proteomes" id="UP000645257">
    <property type="component" value="Unassembled WGS sequence"/>
</dbReference>
<name>A0A918P4R3_9NEIS</name>
<evidence type="ECO:0000313" key="10">
    <source>
        <dbReference type="Proteomes" id="UP000645257"/>
    </source>
</evidence>
<dbReference type="Gene3D" id="1.10.10.10">
    <property type="entry name" value="Winged helix-like DNA-binding domain superfamily/Winged helix DNA-binding domain"/>
    <property type="match status" value="3"/>
</dbReference>
<comment type="caution">
    <text evidence="9">The sequence shown here is derived from an EMBL/GenBank/DDBJ whole genome shotgun (WGS) entry which is preliminary data.</text>
</comment>
<dbReference type="GO" id="GO:0005737">
    <property type="term" value="C:cytoplasm"/>
    <property type="evidence" value="ECO:0007669"/>
    <property type="project" value="UniProtKB-SubCell"/>
</dbReference>
<dbReference type="InterPro" id="IPR053925">
    <property type="entry name" value="RecX_HTH_3rd"/>
</dbReference>
<sequence>MAKAEKTLRERAVGLLSRREHSRAELKRKLAPHAESESELDALLDELSERRWQSDERFAEAFSESRSTRYGRRRIEQELRHKGVDNDTIRATLAGRDDAGLALSLWRRKFGALPATPQERARQMRFLASRGFGMDIIRKVLSGDGVPDDEFPPDDA</sequence>
<reference evidence="9" key="2">
    <citation type="submission" date="2020-09" db="EMBL/GenBank/DDBJ databases">
        <authorList>
            <person name="Sun Q."/>
            <person name="Kim S."/>
        </authorList>
    </citation>
    <scope>NUCLEOTIDE SEQUENCE</scope>
    <source>
        <strain evidence="9">KCTC 32182</strain>
    </source>
</reference>
<dbReference type="Pfam" id="PF02631">
    <property type="entry name" value="RecX_HTH2"/>
    <property type="match status" value="1"/>
</dbReference>
<dbReference type="Pfam" id="PF21981">
    <property type="entry name" value="RecX_HTH3"/>
    <property type="match status" value="1"/>
</dbReference>
<evidence type="ECO:0000256" key="5">
    <source>
        <dbReference type="HAMAP-Rule" id="MF_01114"/>
    </source>
</evidence>
<dbReference type="HAMAP" id="MF_01114">
    <property type="entry name" value="RecX"/>
    <property type="match status" value="1"/>
</dbReference>
<keyword evidence="10" id="KW-1185">Reference proteome</keyword>
<dbReference type="InterPro" id="IPR036388">
    <property type="entry name" value="WH-like_DNA-bd_sf"/>
</dbReference>
<feature type="domain" description="RecX second three-helical" evidence="6">
    <location>
        <begin position="54"/>
        <end position="93"/>
    </location>
</feature>
<dbReference type="PANTHER" id="PTHR33602">
    <property type="entry name" value="REGULATORY PROTEIN RECX FAMILY PROTEIN"/>
    <property type="match status" value="1"/>
</dbReference>
<dbReference type="EMBL" id="BMYX01000013">
    <property type="protein sequence ID" value="GGY19079.1"/>
    <property type="molecule type" value="Genomic_DNA"/>
</dbReference>
<dbReference type="InterPro" id="IPR053926">
    <property type="entry name" value="RecX_HTH_1st"/>
</dbReference>
<dbReference type="RefSeq" id="WP_189534451.1">
    <property type="nucleotide sequence ID" value="NZ_BMYX01000013.1"/>
</dbReference>
<proteinExistence type="inferred from homology"/>
<evidence type="ECO:0000313" key="9">
    <source>
        <dbReference type="EMBL" id="GGY19079.1"/>
    </source>
</evidence>
<dbReference type="NCBIfam" id="NF001055">
    <property type="entry name" value="PRK00117.2-5"/>
    <property type="match status" value="1"/>
</dbReference>
<comment type="function">
    <text evidence="5">Modulates RecA activity.</text>
</comment>
<gene>
    <name evidence="5" type="primary">recX</name>
    <name evidence="9" type="ORF">GCM10011289_23130</name>
</gene>
<evidence type="ECO:0000256" key="4">
    <source>
        <dbReference type="ARBA" id="ARBA00022490"/>
    </source>
</evidence>
<evidence type="ECO:0000259" key="6">
    <source>
        <dbReference type="Pfam" id="PF02631"/>
    </source>
</evidence>
<evidence type="ECO:0000256" key="2">
    <source>
        <dbReference type="ARBA" id="ARBA00009695"/>
    </source>
</evidence>
<dbReference type="Pfam" id="PF21982">
    <property type="entry name" value="RecX_HTH1"/>
    <property type="match status" value="1"/>
</dbReference>
<evidence type="ECO:0000256" key="1">
    <source>
        <dbReference type="ARBA" id="ARBA00004496"/>
    </source>
</evidence>
<evidence type="ECO:0000259" key="8">
    <source>
        <dbReference type="Pfam" id="PF21982"/>
    </source>
</evidence>
<comment type="similarity">
    <text evidence="2 5">Belongs to the RecX family.</text>
</comment>
<feature type="domain" description="RecX third three-helical" evidence="7">
    <location>
        <begin position="101"/>
        <end position="141"/>
    </location>
</feature>
<evidence type="ECO:0000259" key="7">
    <source>
        <dbReference type="Pfam" id="PF21981"/>
    </source>
</evidence>
<organism evidence="9 10">
    <name type="scientific">Paludibacterium paludis</name>
    <dbReference type="NCBI Taxonomy" id="1225769"/>
    <lineage>
        <taxon>Bacteria</taxon>
        <taxon>Pseudomonadati</taxon>
        <taxon>Pseudomonadota</taxon>
        <taxon>Betaproteobacteria</taxon>
        <taxon>Neisseriales</taxon>
        <taxon>Chromobacteriaceae</taxon>
        <taxon>Paludibacterium</taxon>
    </lineage>
</organism>
<evidence type="ECO:0000256" key="3">
    <source>
        <dbReference type="ARBA" id="ARBA00018111"/>
    </source>
</evidence>
<dbReference type="InterPro" id="IPR003783">
    <property type="entry name" value="Regulatory_RecX"/>
</dbReference>
<dbReference type="AlphaFoldDB" id="A0A918P4R3"/>